<evidence type="ECO:0000259" key="9">
    <source>
        <dbReference type="PROSITE" id="PS51110"/>
    </source>
</evidence>
<evidence type="ECO:0000256" key="8">
    <source>
        <dbReference type="SAM" id="SignalP"/>
    </source>
</evidence>
<comment type="function">
    <text evidence="7">Lysosomal thiol reductase that can reduce protein disulfide bonds. Facilitates the complete unfolding of proteins destined for lysosomal degradation. Plays an important role in antigen processing.</text>
</comment>
<sequence>MKLSGILAVLLLVYTERSGFGMCHPKPACRYPPSQWCRSLEIAIECRVEKQCMEVNATRPNQAVPGVSVTLYYESLCPDCREFITQQLFPTWTMLQDIMAVTLVPYGNAKVHQSVAQQTLPSPACILHLTEHSLAFHIIYCMESSADVLSAAQSCLRLYAPSVPWSRVDSCVKGDLGYQLMRANALMTRALNPAHTHVPWITFNGEYTEENEDKAMSSLFQLVCHLYKGVKPPACAGAPVRLDRSFC</sequence>
<dbReference type="EC" id="1.8.-.-" evidence="7"/>
<keyword evidence="5 7" id="KW-1015">Disulfide bond</keyword>
<feature type="signal peptide" evidence="8">
    <location>
        <begin position="1"/>
        <end position="21"/>
    </location>
</feature>
<dbReference type="Pfam" id="PF03227">
    <property type="entry name" value="GILT"/>
    <property type="match status" value="1"/>
</dbReference>
<evidence type="ECO:0000256" key="1">
    <source>
        <dbReference type="ARBA" id="ARBA00005679"/>
    </source>
</evidence>
<dbReference type="InterPro" id="IPR004911">
    <property type="entry name" value="Interferon-induced_GILT"/>
</dbReference>
<comment type="similarity">
    <text evidence="1 7">Belongs to the GILT family.</text>
</comment>
<comment type="subcellular location">
    <subcellularLocation>
        <location evidence="7">Secreted</location>
    </subcellularLocation>
    <subcellularLocation>
        <location evidence="7">Lysosome</location>
    </subcellularLocation>
</comment>
<dbReference type="PROSITE" id="PS51110">
    <property type="entry name" value="SAP_A"/>
    <property type="match status" value="1"/>
</dbReference>
<evidence type="ECO:0000256" key="6">
    <source>
        <dbReference type="ARBA" id="ARBA00023180"/>
    </source>
</evidence>
<dbReference type="GO" id="GO:0005764">
    <property type="term" value="C:lysosome"/>
    <property type="evidence" value="ECO:0007669"/>
    <property type="project" value="UniProtKB-SubCell"/>
</dbReference>
<evidence type="ECO:0000256" key="2">
    <source>
        <dbReference type="ARBA" id="ARBA00011615"/>
    </source>
</evidence>
<keyword evidence="7" id="KW-0391">Immunity</keyword>
<keyword evidence="7" id="KW-0458">Lysosome</keyword>
<dbReference type="Ensembl" id="ENSMZET00005022881.1">
    <property type="protein sequence ID" value="ENSMZEP00005022139.1"/>
    <property type="gene ID" value="ENSMZEG00005016600.1"/>
</dbReference>
<dbReference type="AlphaFoldDB" id="A0A3P9CJE4"/>
<dbReference type="InterPro" id="IPR003119">
    <property type="entry name" value="SAP_A"/>
</dbReference>
<reference evidence="10" key="2">
    <citation type="submission" date="2025-08" db="UniProtKB">
        <authorList>
            <consortium name="Ensembl"/>
        </authorList>
    </citation>
    <scope>IDENTIFICATION</scope>
</reference>
<evidence type="ECO:0000256" key="7">
    <source>
        <dbReference type="RuleBase" id="RU369109"/>
    </source>
</evidence>
<dbReference type="Pfam" id="PF02199">
    <property type="entry name" value="SapA"/>
    <property type="match status" value="1"/>
</dbReference>
<keyword evidence="7" id="KW-0676">Redox-active center</keyword>
<evidence type="ECO:0000256" key="4">
    <source>
        <dbReference type="ARBA" id="ARBA00022729"/>
    </source>
</evidence>
<dbReference type="PANTHER" id="PTHR13234">
    <property type="entry name" value="GAMMA-INTERFERON INDUCIBLE LYSOSOMAL THIOL REDUCTASE GILT"/>
    <property type="match status" value="1"/>
</dbReference>
<dbReference type="GO" id="GO:0016671">
    <property type="term" value="F:oxidoreductase activity, acting on a sulfur group of donors, disulfide as acceptor"/>
    <property type="evidence" value="ECO:0007669"/>
    <property type="project" value="UniProtKB-UniRule"/>
</dbReference>
<reference evidence="10 11" key="1">
    <citation type="journal article" date="2014" name="Nature">
        <title>The genomic substrate for adaptive radiation in African cichlid fish.</title>
        <authorList>
            <person name="Brawand D."/>
            <person name="Wagner C.E."/>
            <person name="Li Y.I."/>
            <person name="Malinsky M."/>
            <person name="Keller I."/>
            <person name="Fan S."/>
            <person name="Simakov O."/>
            <person name="Ng A.Y."/>
            <person name="Lim Z.W."/>
            <person name="Bezault E."/>
            <person name="Turner-Maier J."/>
            <person name="Johnson J."/>
            <person name="Alcazar R."/>
            <person name="Noh H.J."/>
            <person name="Russell P."/>
            <person name="Aken B."/>
            <person name="Alfoldi J."/>
            <person name="Amemiya C."/>
            <person name="Azzouzi N."/>
            <person name="Baroiller J.F."/>
            <person name="Barloy-Hubler F."/>
            <person name="Berlin A."/>
            <person name="Bloomquist R."/>
            <person name="Carleton K.L."/>
            <person name="Conte M.A."/>
            <person name="D'Cotta H."/>
            <person name="Eshel O."/>
            <person name="Gaffney L."/>
            <person name="Galibert F."/>
            <person name="Gante H.F."/>
            <person name="Gnerre S."/>
            <person name="Greuter L."/>
            <person name="Guyon R."/>
            <person name="Haddad N.S."/>
            <person name="Haerty W."/>
            <person name="Harris R.M."/>
            <person name="Hofmann H.A."/>
            <person name="Hourlier T."/>
            <person name="Hulata G."/>
            <person name="Jaffe D.B."/>
            <person name="Lara M."/>
            <person name="Lee A.P."/>
            <person name="MacCallum I."/>
            <person name="Mwaiko S."/>
            <person name="Nikaido M."/>
            <person name="Nishihara H."/>
            <person name="Ozouf-Costaz C."/>
            <person name="Penman D.J."/>
            <person name="Przybylski D."/>
            <person name="Rakotomanga M."/>
            <person name="Renn S.C.P."/>
            <person name="Ribeiro F.J."/>
            <person name="Ron M."/>
            <person name="Salzburger W."/>
            <person name="Sanchez-Pulido L."/>
            <person name="Santos M.E."/>
            <person name="Searle S."/>
            <person name="Sharpe T."/>
            <person name="Swofford R."/>
            <person name="Tan F.J."/>
            <person name="Williams L."/>
            <person name="Young S."/>
            <person name="Yin S."/>
            <person name="Okada N."/>
            <person name="Kocher T.D."/>
            <person name="Miska E.A."/>
            <person name="Lander E.S."/>
            <person name="Venkatesh B."/>
            <person name="Fernald R.D."/>
            <person name="Meyer A."/>
            <person name="Ponting C.P."/>
            <person name="Streelman J.T."/>
            <person name="Lindblad-Toh K."/>
            <person name="Seehausen O."/>
            <person name="Di Palma F."/>
        </authorList>
    </citation>
    <scope>NUCLEOTIDE SEQUENCE</scope>
</reference>
<dbReference type="GO" id="GO:0005576">
    <property type="term" value="C:extracellular region"/>
    <property type="evidence" value="ECO:0007669"/>
    <property type="project" value="UniProtKB-SubCell"/>
</dbReference>
<name>A0A3P9CJE4_9CICH</name>
<keyword evidence="7" id="KW-0560">Oxidoreductase</keyword>
<feature type="domain" description="Saposin A-type" evidence="9">
    <location>
        <begin position="22"/>
        <end position="62"/>
    </location>
</feature>
<organism evidence="10 11">
    <name type="scientific">Maylandia zebra</name>
    <name type="common">zebra mbuna</name>
    <dbReference type="NCBI Taxonomy" id="106582"/>
    <lineage>
        <taxon>Eukaryota</taxon>
        <taxon>Metazoa</taxon>
        <taxon>Chordata</taxon>
        <taxon>Craniata</taxon>
        <taxon>Vertebrata</taxon>
        <taxon>Euteleostomi</taxon>
        <taxon>Actinopterygii</taxon>
        <taxon>Neopterygii</taxon>
        <taxon>Teleostei</taxon>
        <taxon>Neoteleostei</taxon>
        <taxon>Acanthomorphata</taxon>
        <taxon>Ovalentaria</taxon>
        <taxon>Cichlomorphae</taxon>
        <taxon>Cichliformes</taxon>
        <taxon>Cichlidae</taxon>
        <taxon>African cichlids</taxon>
        <taxon>Pseudocrenilabrinae</taxon>
        <taxon>Haplochromini</taxon>
        <taxon>Maylandia</taxon>
        <taxon>Maylandia zebra complex</taxon>
    </lineage>
</organism>
<accession>A0A3P9CJE4</accession>
<dbReference type="GO" id="GO:0002376">
    <property type="term" value="P:immune system process"/>
    <property type="evidence" value="ECO:0007669"/>
    <property type="project" value="UniProtKB-KW"/>
</dbReference>
<dbReference type="PANTHER" id="PTHR13234:SF45">
    <property type="entry name" value="GAMMA-INTERFERON-INDUCIBLE LYSOSOMAL THIOL REDUCTASE-LIKE"/>
    <property type="match status" value="1"/>
</dbReference>
<evidence type="ECO:0000256" key="3">
    <source>
        <dbReference type="ARBA" id="ARBA00022525"/>
    </source>
</evidence>
<reference evidence="10" key="3">
    <citation type="submission" date="2025-09" db="UniProtKB">
        <authorList>
            <consortium name="Ensembl"/>
        </authorList>
    </citation>
    <scope>IDENTIFICATION</scope>
</reference>
<feature type="chain" id="PRO_5018232385" description="Gamma-interferon-inducible lysosomal thiol reductase" evidence="8">
    <location>
        <begin position="22"/>
        <end position="247"/>
    </location>
</feature>
<dbReference type="GeneTree" id="ENSGT00940000164804"/>
<protein>
    <recommendedName>
        <fullName evidence="7">Gamma-interferon-inducible lysosomal thiol reductase</fullName>
        <ecNumber evidence="7">1.8.-.-</ecNumber>
    </recommendedName>
    <alternativeName>
        <fullName evidence="7">Gamma-interferon-inducible protein IP-30</fullName>
    </alternativeName>
</protein>
<keyword evidence="6 7" id="KW-0325">Glycoprotein</keyword>
<dbReference type="Proteomes" id="UP000265160">
    <property type="component" value="LG15"/>
</dbReference>
<comment type="subunit">
    <text evidence="2 7">Dimer; disulfide-linked.</text>
</comment>
<evidence type="ECO:0000313" key="10">
    <source>
        <dbReference type="Ensembl" id="ENSMZEP00005022139.1"/>
    </source>
</evidence>
<evidence type="ECO:0000313" key="11">
    <source>
        <dbReference type="Proteomes" id="UP000265160"/>
    </source>
</evidence>
<keyword evidence="4 7" id="KW-0732">Signal</keyword>
<evidence type="ECO:0000256" key="5">
    <source>
        <dbReference type="ARBA" id="ARBA00023157"/>
    </source>
</evidence>
<keyword evidence="11" id="KW-1185">Reference proteome</keyword>
<keyword evidence="3 7" id="KW-0964">Secreted</keyword>
<proteinExistence type="inferred from homology"/>